<feature type="compositionally biased region" description="Pro residues" evidence="1">
    <location>
        <begin position="36"/>
        <end position="47"/>
    </location>
</feature>
<dbReference type="Bgee" id="ENSGACG00000006230">
    <property type="expression patterns" value="Expressed in camera-type eye and 12 other cell types or tissues"/>
</dbReference>
<protein>
    <submittedName>
        <fullName evidence="2">Uncharacterized protein</fullName>
    </submittedName>
</protein>
<evidence type="ECO:0000256" key="1">
    <source>
        <dbReference type="SAM" id="MobiDB-lite"/>
    </source>
</evidence>
<name>G3NSB8_GASAC</name>
<feature type="region of interest" description="Disordered" evidence="1">
    <location>
        <begin position="1"/>
        <end position="47"/>
    </location>
</feature>
<dbReference type="InParanoid" id="G3NSB8"/>
<reference evidence="2" key="1">
    <citation type="submission" date="2006-01" db="EMBL/GenBank/DDBJ databases">
        <authorList>
            <person name="Lindblad-Toh K."/>
            <person name="Mauceli E."/>
            <person name="Grabherr M."/>
            <person name="Chang J.L."/>
            <person name="Lander E.S."/>
        </authorList>
    </citation>
    <scope>NUCLEOTIDE SEQUENCE [LARGE SCALE GENOMIC DNA]</scope>
</reference>
<reference evidence="2" key="2">
    <citation type="submission" date="2024-04" db="UniProtKB">
        <authorList>
            <consortium name="Ensembl"/>
        </authorList>
    </citation>
    <scope>IDENTIFICATION</scope>
</reference>
<dbReference type="Ensembl" id="ENSGACT00000008254.1">
    <property type="protein sequence ID" value="ENSGACP00000008235.1"/>
    <property type="gene ID" value="ENSGACG00000006230.1"/>
</dbReference>
<accession>G3NSB8</accession>
<feature type="compositionally biased region" description="Basic and acidic residues" evidence="1">
    <location>
        <begin position="18"/>
        <end position="32"/>
    </location>
</feature>
<dbReference type="AlphaFoldDB" id="G3NSB8"/>
<evidence type="ECO:0000313" key="2">
    <source>
        <dbReference type="Ensembl" id="ENSGACP00000008235.1"/>
    </source>
</evidence>
<organism evidence="2">
    <name type="scientific">Gasterosteus aculeatus</name>
    <name type="common">Three-spined stickleback</name>
    <dbReference type="NCBI Taxonomy" id="69293"/>
    <lineage>
        <taxon>Eukaryota</taxon>
        <taxon>Metazoa</taxon>
        <taxon>Chordata</taxon>
        <taxon>Craniata</taxon>
        <taxon>Vertebrata</taxon>
        <taxon>Euteleostomi</taxon>
        <taxon>Actinopterygii</taxon>
        <taxon>Neopterygii</taxon>
        <taxon>Teleostei</taxon>
        <taxon>Neoteleostei</taxon>
        <taxon>Acanthomorphata</taxon>
        <taxon>Eupercaria</taxon>
        <taxon>Perciformes</taxon>
        <taxon>Cottioidei</taxon>
        <taxon>Gasterosteales</taxon>
        <taxon>Gasterosteidae</taxon>
        <taxon>Gasterosteus</taxon>
    </lineage>
</organism>
<proteinExistence type="predicted"/>
<sequence length="47" mass="5326">LGRILLARPLHRLTRPRCPPEKPEDPRGHPVRFESAPPPPSPLLSRD</sequence>